<name>A0A6M3IXH5_9ZZZZ</name>
<gene>
    <name evidence="2" type="ORF">MM171A00957_0010</name>
    <name evidence="1" type="ORF">MM415B00808_0038</name>
</gene>
<dbReference type="AlphaFoldDB" id="A0A6M3IXH5"/>
<dbReference type="EMBL" id="MT141465">
    <property type="protein sequence ID" value="QJA62253.1"/>
    <property type="molecule type" value="Genomic_DNA"/>
</dbReference>
<sequence>MLNEESRQKLDSIVAKMVENNESDDTIQLVVNDFKTKYDESNKSPILSGVEALVQPSKEKVEQLLKPTDTITKAAQEPRETAKKLLTTAQYVGGISPFSGITTTPTTEFGIQKLRGKSTKEAGKEALKAAAWDVGLTAATLGFPLAKQVFKKGAKKAVPLITETLTGVPREATGRALGKEFAGKSILKGKIKFRQAYNTLGRKAQDAINYVKTAAGKAVGNEAKALEGIKTKFDFSDVTKNIDDAIAARSYGGRQTLSSKDMNKIIGFQNEIAKTNSPARLYSIKRSIDDTLKYATDAVKPSSEAGEAVLKETRNLIQKKLTDISPKFAEASNKYHKVKYLQDQLKTQLKDMRVAKNLKDTFAKDKAYEELFRNLDDLAPKKYKFVSKLEDIIAAEQLNKLAPTIGSEQAPLSLGLIFRGGIGMGSAGTALPLFSPKVHKQLIRGMGKYANIKPTTRAALKDITLGLRRGRDNSK</sequence>
<evidence type="ECO:0000313" key="1">
    <source>
        <dbReference type="EMBL" id="QJA62253.1"/>
    </source>
</evidence>
<evidence type="ECO:0000313" key="2">
    <source>
        <dbReference type="EMBL" id="QJA99623.1"/>
    </source>
</evidence>
<accession>A0A6M3IXH5</accession>
<dbReference type="EMBL" id="MT143659">
    <property type="protein sequence ID" value="QJA99623.1"/>
    <property type="molecule type" value="Genomic_DNA"/>
</dbReference>
<proteinExistence type="predicted"/>
<protein>
    <submittedName>
        <fullName evidence="1">Uncharacterized protein</fullName>
    </submittedName>
</protein>
<reference evidence="1" key="1">
    <citation type="submission" date="2020-03" db="EMBL/GenBank/DDBJ databases">
        <title>The deep terrestrial virosphere.</title>
        <authorList>
            <person name="Holmfeldt K."/>
            <person name="Nilsson E."/>
            <person name="Simone D."/>
            <person name="Lopez-Fernandez M."/>
            <person name="Wu X."/>
            <person name="de Brujin I."/>
            <person name="Lundin D."/>
            <person name="Andersson A."/>
            <person name="Bertilsson S."/>
            <person name="Dopson M."/>
        </authorList>
    </citation>
    <scope>NUCLEOTIDE SEQUENCE</scope>
    <source>
        <strain evidence="2">MM171A00957</strain>
        <strain evidence="1">MM415B00808</strain>
    </source>
</reference>
<organism evidence="1">
    <name type="scientific">viral metagenome</name>
    <dbReference type="NCBI Taxonomy" id="1070528"/>
    <lineage>
        <taxon>unclassified sequences</taxon>
        <taxon>metagenomes</taxon>
        <taxon>organismal metagenomes</taxon>
    </lineage>
</organism>